<evidence type="ECO:0000313" key="2">
    <source>
        <dbReference type="EMBL" id="ACC75921.1"/>
    </source>
</evidence>
<dbReference type="Proteomes" id="UP000001192">
    <property type="component" value="Plasmid pBPHY01"/>
</dbReference>
<organism evidence="2 3">
    <name type="scientific">Paraburkholderia phymatum (strain DSM 17167 / CIP 108236 / LMG 21445 / STM815)</name>
    <name type="common">Burkholderia phymatum</name>
    <dbReference type="NCBI Taxonomy" id="391038"/>
    <lineage>
        <taxon>Bacteria</taxon>
        <taxon>Pseudomonadati</taxon>
        <taxon>Pseudomonadota</taxon>
        <taxon>Betaproteobacteria</taxon>
        <taxon>Burkholderiales</taxon>
        <taxon>Burkholderiaceae</taxon>
        <taxon>Paraburkholderia</taxon>
    </lineage>
</organism>
<accession>B2JTL8</accession>
<evidence type="ECO:0000313" key="3">
    <source>
        <dbReference type="Proteomes" id="UP000001192"/>
    </source>
</evidence>
<evidence type="ECO:0000256" key="1">
    <source>
        <dbReference type="SAM" id="MobiDB-lite"/>
    </source>
</evidence>
<protein>
    <submittedName>
        <fullName evidence="2">Uncharacterized protein</fullName>
    </submittedName>
</protein>
<dbReference type="HOGENOM" id="CLU_1445139_0_0_4"/>
<dbReference type="EMBL" id="CP001045">
    <property type="protein sequence ID" value="ACC75921.1"/>
    <property type="molecule type" value="Genomic_DNA"/>
</dbReference>
<feature type="region of interest" description="Disordered" evidence="1">
    <location>
        <begin position="157"/>
        <end position="187"/>
    </location>
</feature>
<dbReference type="KEGG" id="bph:Bphy_6910"/>
<dbReference type="AlphaFoldDB" id="B2JTL8"/>
<keyword evidence="3" id="KW-1185">Reference proteome</keyword>
<proteinExistence type="predicted"/>
<feature type="compositionally biased region" description="Polar residues" evidence="1">
    <location>
        <begin position="176"/>
        <end position="187"/>
    </location>
</feature>
<geneLocation type="plasmid" evidence="2 3">
    <name>pBPHY01</name>
</geneLocation>
<reference evidence="3" key="1">
    <citation type="journal article" date="2014" name="Stand. Genomic Sci.">
        <title>Complete genome sequence of Burkholderia phymatum STM815(T), a broad host range and efficient nitrogen-fixing symbiont of Mimosa species.</title>
        <authorList>
            <person name="Moulin L."/>
            <person name="Klonowska A."/>
            <person name="Caroline B."/>
            <person name="Booth K."/>
            <person name="Vriezen J.A."/>
            <person name="Melkonian R."/>
            <person name="James E.K."/>
            <person name="Young J.P."/>
            <person name="Bena G."/>
            <person name="Hauser L."/>
            <person name="Land M."/>
            <person name="Kyrpides N."/>
            <person name="Bruce D."/>
            <person name="Chain P."/>
            <person name="Copeland A."/>
            <person name="Pitluck S."/>
            <person name="Woyke T."/>
            <person name="Lizotte-Waniewski M."/>
            <person name="Bristow J."/>
            <person name="Riley M."/>
        </authorList>
    </citation>
    <scope>NUCLEOTIDE SEQUENCE [LARGE SCALE GENOMIC DNA]</scope>
    <source>
        <strain evidence="3">DSM 17167 / CIP 108236 / LMG 21445 / STM815</strain>
        <plasmid evidence="3">Plasmid pBPHY01</plasmid>
    </source>
</reference>
<gene>
    <name evidence="2" type="ordered locus">Bphy_6910</name>
</gene>
<sequence>MRRPVCINARRASARRSAARAQAPPDPWCQNAGGTHAVEALPTRQREHEALTAGLTGRATDHSGQLAHLSAPTETPGKVAVELLAALPVPLQRQPPPVETVGARAQPVLLPAERRVRTDRRRSSIGIAPAPAARTELAFESLRPRKAHCGGLAGLWRSGARTPSAASTGLAGRADASTSASALNAAV</sequence>
<keyword evidence="2" id="KW-0614">Plasmid</keyword>
<feature type="region of interest" description="Disordered" evidence="1">
    <location>
        <begin position="10"/>
        <end position="32"/>
    </location>
</feature>
<name>B2JTL8_PARP8</name>